<dbReference type="HAMAP" id="MF_01886">
    <property type="entry name" value="tRNA_acetyltr_TmcA"/>
    <property type="match status" value="1"/>
</dbReference>
<dbReference type="EC" id="2.3.1.193" evidence="9"/>
<dbReference type="GO" id="GO:0051391">
    <property type="term" value="P:tRNA acetylation"/>
    <property type="evidence" value="ECO:0007669"/>
    <property type="project" value="UniProtKB-UniRule"/>
</dbReference>
<dbReference type="InterPro" id="IPR038321">
    <property type="entry name" value="TmcA_C_sf"/>
</dbReference>
<keyword evidence="6 9" id="KW-0067">ATP-binding</keyword>
<dbReference type="Pfam" id="PF08351">
    <property type="entry name" value="TmcA_N"/>
    <property type="match status" value="1"/>
</dbReference>
<dbReference type="GO" id="GO:0000049">
    <property type="term" value="F:tRNA binding"/>
    <property type="evidence" value="ECO:0007669"/>
    <property type="project" value="UniProtKB-UniRule"/>
</dbReference>
<keyword evidence="3 9" id="KW-0808">Transferase</keyword>
<dbReference type="PROSITE" id="PS51186">
    <property type="entry name" value="GNAT"/>
    <property type="match status" value="1"/>
</dbReference>
<keyword evidence="8 9" id="KW-0012">Acyltransferase</keyword>
<evidence type="ECO:0000256" key="9">
    <source>
        <dbReference type="HAMAP-Rule" id="MF_01886"/>
    </source>
</evidence>
<dbReference type="GO" id="GO:0005737">
    <property type="term" value="C:cytoplasm"/>
    <property type="evidence" value="ECO:0007669"/>
    <property type="project" value="UniProtKB-SubCell"/>
</dbReference>
<dbReference type="InterPro" id="IPR013562">
    <property type="entry name" value="TmcA/NAT10_N"/>
</dbReference>
<feature type="binding site" evidence="9">
    <location>
        <position position="386"/>
    </location>
    <ligand>
        <name>ATP</name>
        <dbReference type="ChEBI" id="CHEBI:30616"/>
    </ligand>
</feature>
<accession>A0A1G5QSZ9</accession>
<keyword evidence="12" id="KW-1185">Reference proteome</keyword>
<gene>
    <name evidence="9" type="primary">tmcA</name>
    <name evidence="11" type="ORF">SAMN03097708_02587</name>
</gene>
<dbReference type="GO" id="GO:1990883">
    <property type="term" value="F:18S rRNA cytidine N-acetyltransferase activity"/>
    <property type="evidence" value="ECO:0007669"/>
    <property type="project" value="TreeGrafter"/>
</dbReference>
<dbReference type="Proteomes" id="UP000199648">
    <property type="component" value="Unassembled WGS sequence"/>
</dbReference>
<keyword evidence="5 9" id="KW-0547">Nucleotide-binding</keyword>
<comment type="subcellular location">
    <subcellularLocation>
        <location evidence="9">Cytoplasm</location>
    </subcellularLocation>
</comment>
<comment type="catalytic activity">
    <reaction evidence="9">
        <text>cytidine(34) in elongator tRNA(Met) + acetyl-CoA + ATP + H2O = N(4)-acetylcytidine(34) in elongator tRNA(Met) + ADP + phosphate + CoA + H(+)</text>
        <dbReference type="Rhea" id="RHEA:43788"/>
        <dbReference type="Rhea" id="RHEA-COMP:10693"/>
        <dbReference type="Rhea" id="RHEA-COMP:10694"/>
        <dbReference type="ChEBI" id="CHEBI:15377"/>
        <dbReference type="ChEBI" id="CHEBI:15378"/>
        <dbReference type="ChEBI" id="CHEBI:30616"/>
        <dbReference type="ChEBI" id="CHEBI:43474"/>
        <dbReference type="ChEBI" id="CHEBI:57287"/>
        <dbReference type="ChEBI" id="CHEBI:57288"/>
        <dbReference type="ChEBI" id="CHEBI:74900"/>
        <dbReference type="ChEBI" id="CHEBI:82748"/>
        <dbReference type="ChEBI" id="CHEBI:456216"/>
        <dbReference type="EC" id="2.3.1.193"/>
    </reaction>
</comment>
<dbReference type="InterPro" id="IPR032672">
    <property type="entry name" value="TmcA/NAT10/Kre33"/>
</dbReference>
<evidence type="ECO:0000256" key="8">
    <source>
        <dbReference type="ARBA" id="ARBA00023315"/>
    </source>
</evidence>
<proteinExistence type="inferred from homology"/>
<feature type="domain" description="N-acetyltransferase" evidence="10">
    <location>
        <begin position="428"/>
        <end position="608"/>
    </location>
</feature>
<comment type="similarity">
    <text evidence="9">Belongs to the TmcA family.</text>
</comment>
<evidence type="ECO:0000256" key="5">
    <source>
        <dbReference type="ARBA" id="ARBA00022741"/>
    </source>
</evidence>
<dbReference type="Gene3D" id="1.20.120.890">
    <property type="entry name" value="tRNA(Met) cytidine acetyltransferase, tail domain"/>
    <property type="match status" value="1"/>
</dbReference>
<dbReference type="InterPro" id="IPR016181">
    <property type="entry name" value="Acyl_CoA_acyltransferase"/>
</dbReference>
<feature type="binding site" evidence="9">
    <location>
        <position position="218"/>
    </location>
    <ligand>
        <name>ATP</name>
        <dbReference type="ChEBI" id="CHEBI:30616"/>
    </ligand>
</feature>
<comment type="function">
    <text evidence="9">Catalyzes the formation of N(4)-acetylcytidine (ac(4)C) at the wobble position of tRNA(Met), by using acetyl-CoA as an acetyl donor and ATP (or GTP).</text>
</comment>
<keyword evidence="7 9" id="KW-0694">RNA-binding</keyword>
<evidence type="ECO:0000256" key="1">
    <source>
        <dbReference type="ARBA" id="ARBA00022490"/>
    </source>
</evidence>
<dbReference type="PANTHER" id="PTHR10925:SF5">
    <property type="entry name" value="RNA CYTIDINE ACETYLTRANSFERASE"/>
    <property type="match status" value="1"/>
</dbReference>
<name>A0A1G5QSZ9_9GAMM</name>
<dbReference type="PANTHER" id="PTHR10925">
    <property type="entry name" value="N-ACETYLTRANSFERASE 10"/>
    <property type="match status" value="1"/>
</dbReference>
<comment type="caution">
    <text evidence="9">Lacks conserved residue(s) required for the propagation of feature annotation.</text>
</comment>
<dbReference type="GO" id="GO:0051392">
    <property type="term" value="F:tRNA cytidine N4-acetyltransferase activity"/>
    <property type="evidence" value="ECO:0007669"/>
    <property type="project" value="UniProtKB-UniRule"/>
</dbReference>
<dbReference type="EMBL" id="FMWD01000008">
    <property type="protein sequence ID" value="SCZ64219.1"/>
    <property type="molecule type" value="Genomic_DNA"/>
</dbReference>
<dbReference type="RefSeq" id="WP_245688327.1">
    <property type="nucleotide sequence ID" value="NZ_FMWD01000008.1"/>
</dbReference>
<dbReference type="Gene3D" id="3.40.50.11040">
    <property type="match status" value="1"/>
</dbReference>
<dbReference type="Pfam" id="PF13718">
    <property type="entry name" value="GNAT_acetyltr_2"/>
    <property type="match status" value="2"/>
</dbReference>
<dbReference type="SUPFAM" id="SSF55729">
    <property type="entry name" value="Acyl-CoA N-acyltransferases (Nat)"/>
    <property type="match status" value="1"/>
</dbReference>
<dbReference type="AlphaFoldDB" id="A0A1G5QSZ9"/>
<keyword evidence="2 9" id="KW-0820">tRNA-binding</keyword>
<dbReference type="InterPro" id="IPR024914">
    <property type="entry name" value="tRNA_acetyltr_TmcA"/>
</dbReference>
<dbReference type="CDD" id="cd04301">
    <property type="entry name" value="NAT_SF"/>
    <property type="match status" value="1"/>
</dbReference>
<evidence type="ECO:0000313" key="12">
    <source>
        <dbReference type="Proteomes" id="UP000199648"/>
    </source>
</evidence>
<evidence type="ECO:0000259" key="10">
    <source>
        <dbReference type="PROSITE" id="PS51186"/>
    </source>
</evidence>
<dbReference type="Gene3D" id="3.40.50.300">
    <property type="entry name" value="P-loop containing nucleotide triphosphate hydrolases"/>
    <property type="match status" value="1"/>
</dbReference>
<dbReference type="GO" id="GO:0005524">
    <property type="term" value="F:ATP binding"/>
    <property type="evidence" value="ECO:0007669"/>
    <property type="project" value="UniProtKB-UniRule"/>
</dbReference>
<evidence type="ECO:0000256" key="2">
    <source>
        <dbReference type="ARBA" id="ARBA00022555"/>
    </source>
</evidence>
<dbReference type="InterPro" id="IPR027417">
    <property type="entry name" value="P-loop_NTPase"/>
</dbReference>
<dbReference type="Gene3D" id="3.40.630.30">
    <property type="match status" value="1"/>
</dbReference>
<feature type="binding site" evidence="9">
    <location>
        <position position="580"/>
    </location>
    <ligand>
        <name>acetyl-CoA</name>
        <dbReference type="ChEBI" id="CHEBI:57288"/>
    </ligand>
</feature>
<organism evidence="11 12">
    <name type="scientific">Thiohalomonas denitrificans</name>
    <dbReference type="NCBI Taxonomy" id="415747"/>
    <lineage>
        <taxon>Bacteria</taxon>
        <taxon>Pseudomonadati</taxon>
        <taxon>Pseudomonadota</taxon>
        <taxon>Gammaproteobacteria</taxon>
        <taxon>Thiohalomonadales</taxon>
        <taxon>Thiohalomonadaceae</taxon>
        <taxon>Thiohalomonas</taxon>
    </lineage>
</organism>
<feature type="binding site" evidence="9">
    <location>
        <begin position="533"/>
        <end position="535"/>
    </location>
    <ligand>
        <name>acetyl-CoA</name>
        <dbReference type="ChEBI" id="CHEBI:57288"/>
    </ligand>
</feature>
<dbReference type="GO" id="GO:1904812">
    <property type="term" value="P:rRNA acetylation involved in maturation of SSU-rRNA"/>
    <property type="evidence" value="ECO:0007669"/>
    <property type="project" value="TreeGrafter"/>
</dbReference>
<dbReference type="STRING" id="415747.SAMN03097708_02587"/>
<feature type="binding site" evidence="9">
    <location>
        <position position="573"/>
    </location>
    <ligand>
        <name>acetyl-CoA</name>
        <dbReference type="ChEBI" id="CHEBI:57288"/>
    </ligand>
</feature>
<keyword evidence="4 9" id="KW-0819">tRNA processing</keyword>
<protein>
    <recommendedName>
        <fullName evidence="9">tRNA(Met) cytidine acetyltransferase TmcA</fullName>
        <ecNumber evidence="9">2.3.1.193</ecNumber>
    </recommendedName>
</protein>
<reference evidence="11 12" key="1">
    <citation type="submission" date="2016-10" db="EMBL/GenBank/DDBJ databases">
        <authorList>
            <person name="de Groot N.N."/>
        </authorList>
    </citation>
    <scope>NUCLEOTIDE SEQUENCE [LARGE SCALE GENOMIC DNA]</scope>
    <source>
        <strain evidence="11 12">HLD2</strain>
    </source>
</reference>
<evidence type="ECO:0000256" key="6">
    <source>
        <dbReference type="ARBA" id="ARBA00022840"/>
    </source>
</evidence>
<dbReference type="SUPFAM" id="SSF52540">
    <property type="entry name" value="P-loop containing nucleoside triphosphate hydrolases"/>
    <property type="match status" value="1"/>
</dbReference>
<evidence type="ECO:0000256" key="4">
    <source>
        <dbReference type="ARBA" id="ARBA00022694"/>
    </source>
</evidence>
<evidence type="ECO:0000256" key="3">
    <source>
        <dbReference type="ARBA" id="ARBA00022679"/>
    </source>
</evidence>
<dbReference type="InterPro" id="IPR007807">
    <property type="entry name" value="TcmA/NAT10_helicase"/>
</dbReference>
<sequence>MTTTTDPHFSGQVHSVLVVTTIDVLQETMKSPDPGAVAALANRLREDAESSGHRRGLVLAGDPDWSRGRAEAVMADDAVLWVGQGAPAGVEAVPSDRAGSVLGREFTLVVMDLFSGFDVDALGAASGTLRGGGLLVLLTPPLEKWPQFPDPEQRRITVYPLAPEAVTGRFVSRFVRILGEAPGFSIVEQGKPLPLPPPGEVSAPTEMAPDAVCRTADQARAVEAVIRVVTGHRRRPAVLTSDRGRGKSAALGIAAARLLERGVERIVVTGPRLDSVAPVFEHARRLLPEAHFSRSRVEYQGACIEFAPPDELTLAPRPANLLLVDEAAAIPAPLLKQLLEHYSRIAFATTVHGYEGTGRGFAVRFNRVLEQKTPHWKALHLSQPIRWAEGDPIERFVFRALLLDAAAAPDSVAREAQPDSCTVEWVARETLLNDEVSLSELFGLLVLAHYRTRPLDLRHLLDGPNLTVWVMRREGHVVATALVAEEGGFDADTARGVREGRIRPHGHLLPESLAAHLGLEQAPRLRSARIMRIAVHPEARGRGLGTRLVEIVREQARVESCDFIGSSFGAGEELLRFWERSGFRPVRISLKRGAASGEHSALVLHPLSAEGQALTELARTRFQRQLPHLLADPVRDLEPELAAQLFRAGEPRSPELDEEDWRDLIACTFGRGVFEERIAAVWSLLVTALADPAAAGLMGDTERNVLIAKILQKRPDGELARLGRLTGRSQVVEVMRRGLRPLIRYYGAAWVQQEADALAAVWAKR</sequence>
<dbReference type="GO" id="GO:0002101">
    <property type="term" value="P:tRNA wobble cytosine modification"/>
    <property type="evidence" value="ECO:0007669"/>
    <property type="project" value="UniProtKB-UniRule"/>
</dbReference>
<dbReference type="InterPro" id="IPR000182">
    <property type="entry name" value="GNAT_dom"/>
</dbReference>
<evidence type="ECO:0000313" key="11">
    <source>
        <dbReference type="EMBL" id="SCZ64219.1"/>
    </source>
</evidence>
<evidence type="ECO:0000256" key="7">
    <source>
        <dbReference type="ARBA" id="ARBA00022884"/>
    </source>
</evidence>
<dbReference type="Pfam" id="PF05127">
    <property type="entry name" value="NAT10_TcmA_helicase"/>
    <property type="match status" value="1"/>
</dbReference>
<keyword evidence="1 9" id="KW-0963">Cytoplasm</keyword>